<dbReference type="InterPro" id="IPR036779">
    <property type="entry name" value="LysM_dom_sf"/>
</dbReference>
<comment type="caution">
    <text evidence="4">The sequence shown here is derived from an EMBL/GenBank/DDBJ whole genome shotgun (WGS) entry which is preliminary data.</text>
</comment>
<dbReference type="Gene3D" id="3.10.350.10">
    <property type="entry name" value="LysM domain"/>
    <property type="match status" value="4"/>
</dbReference>
<name>A0ABS2TF69_9ACTO</name>
<dbReference type="PANTHER" id="PTHR33734">
    <property type="entry name" value="LYSM DOMAIN-CONTAINING GPI-ANCHORED PROTEIN 2"/>
    <property type="match status" value="1"/>
</dbReference>
<feature type="compositionally biased region" description="Low complexity" evidence="1">
    <location>
        <begin position="151"/>
        <end position="175"/>
    </location>
</feature>
<proteinExistence type="predicted"/>
<feature type="domain" description="LysM" evidence="3">
    <location>
        <begin position="174"/>
        <end position="218"/>
    </location>
</feature>
<evidence type="ECO:0000313" key="4">
    <source>
        <dbReference type="EMBL" id="MBM9433272.1"/>
    </source>
</evidence>
<feature type="compositionally biased region" description="Low complexity" evidence="1">
    <location>
        <begin position="221"/>
        <end position="248"/>
    </location>
</feature>
<feature type="domain" description="LysM" evidence="3">
    <location>
        <begin position="43"/>
        <end position="87"/>
    </location>
</feature>
<dbReference type="RefSeq" id="WP_204736293.1">
    <property type="nucleotide sequence ID" value="NZ_JACEXG010000003.1"/>
</dbReference>
<evidence type="ECO:0000256" key="1">
    <source>
        <dbReference type="SAM" id="MobiDB-lite"/>
    </source>
</evidence>
<dbReference type="Proteomes" id="UP000705983">
    <property type="component" value="Unassembled WGS sequence"/>
</dbReference>
<feature type="chain" id="PRO_5046543152" evidence="2">
    <location>
        <begin position="29"/>
        <end position="472"/>
    </location>
</feature>
<evidence type="ECO:0000256" key="2">
    <source>
        <dbReference type="SAM" id="SignalP"/>
    </source>
</evidence>
<reference evidence="5" key="1">
    <citation type="submission" date="2021-02" db="EMBL/GenBank/DDBJ databases">
        <title>Leucobacter sp. CX169.</title>
        <authorList>
            <person name="Cheng Y."/>
        </authorList>
    </citation>
    <scope>NUCLEOTIDE SEQUENCE [LARGE SCALE GENOMIC DNA]</scope>
    <source>
        <strain evidence="5">JY899</strain>
    </source>
</reference>
<dbReference type="EMBL" id="JAFFJS010000003">
    <property type="protein sequence ID" value="MBM9433272.1"/>
    <property type="molecule type" value="Genomic_DNA"/>
</dbReference>
<dbReference type="InterPro" id="IPR006311">
    <property type="entry name" value="TAT_signal"/>
</dbReference>
<feature type="domain" description="LysM" evidence="3">
    <location>
        <begin position="250"/>
        <end position="293"/>
    </location>
</feature>
<dbReference type="Pfam" id="PF01464">
    <property type="entry name" value="SLT"/>
    <property type="match status" value="1"/>
</dbReference>
<dbReference type="SUPFAM" id="SSF54106">
    <property type="entry name" value="LysM domain"/>
    <property type="match status" value="4"/>
</dbReference>
<feature type="signal peptide" evidence="2">
    <location>
        <begin position="1"/>
        <end position="28"/>
    </location>
</feature>
<feature type="region of interest" description="Disordered" evidence="1">
    <location>
        <begin position="151"/>
        <end position="177"/>
    </location>
</feature>
<dbReference type="InterPro" id="IPR018392">
    <property type="entry name" value="LysM"/>
</dbReference>
<dbReference type="InterPro" id="IPR023346">
    <property type="entry name" value="Lysozyme-like_dom_sf"/>
</dbReference>
<dbReference type="SMART" id="SM00257">
    <property type="entry name" value="LysM"/>
    <property type="match status" value="4"/>
</dbReference>
<keyword evidence="2" id="KW-0732">Signal</keyword>
<feature type="region of interest" description="Disordered" evidence="1">
    <location>
        <begin position="221"/>
        <end position="253"/>
    </location>
</feature>
<keyword evidence="5" id="KW-1185">Reference proteome</keyword>
<accession>A0ABS2TF69</accession>
<dbReference type="PROSITE" id="PS51782">
    <property type="entry name" value="LYSM"/>
    <property type="match status" value="4"/>
</dbReference>
<dbReference type="SUPFAM" id="SSF53955">
    <property type="entry name" value="Lysozyme-like"/>
    <property type="match status" value="1"/>
</dbReference>
<feature type="domain" description="LysM" evidence="3">
    <location>
        <begin position="106"/>
        <end position="149"/>
    </location>
</feature>
<dbReference type="PROSITE" id="PS51318">
    <property type="entry name" value="TAT"/>
    <property type="match status" value="1"/>
</dbReference>
<organism evidence="4 5">
    <name type="scientific">Flaviflexus equikiangi</name>
    <dbReference type="NCBI Taxonomy" id="2758573"/>
    <lineage>
        <taxon>Bacteria</taxon>
        <taxon>Bacillati</taxon>
        <taxon>Actinomycetota</taxon>
        <taxon>Actinomycetes</taxon>
        <taxon>Actinomycetales</taxon>
        <taxon>Actinomycetaceae</taxon>
        <taxon>Flaviflexus</taxon>
    </lineage>
</organism>
<dbReference type="CDD" id="cd00118">
    <property type="entry name" value="LysM"/>
    <property type="match status" value="4"/>
</dbReference>
<gene>
    <name evidence="4" type="ORF">JVW63_06125</name>
</gene>
<sequence>MSYSRRSLGATVAATAAFGAFAPIPATAADLPADNPALRLPAATYQVTHGDSVWEIAKRFGVSMNSIIDANKLGSNAVIYPGQRLNIPTTSSATTAPQSVQTQSAQTYTVTRGDTLSGIALRHGTSVAAIKSASGLSSDLIFPGQKLTLSGSAAAKPSSTTTGSATSSTATSSSTYTVKSGDTLSGIAAKHGTTVSAIVSASGLKNANIIYPGQVLKLSGSTSTAKPSTGTSSAGTSSTAKPSTSTSASKKHTVVRGDTLSGIASKYGTSVTAIMQASGLSSTVIYPGQVLTVSGTASTGSTSGSTSSSQNLVPNTFLHYTYPDATVRSANENKAYLNSISVPSRAETQAMVREIALQYGVDPALAQAHAFRESGFDARAVSPANAIGTMQVIPTSGEWASDLIGRDLNLLNPRDNIIAGVVIIRQLQRSTSTIDEGIASYYQGLGSVRRYGMFSDTVTYVQRVKASMAQFR</sequence>
<dbReference type="Gene3D" id="1.10.530.10">
    <property type="match status" value="1"/>
</dbReference>
<dbReference type="Pfam" id="PF01476">
    <property type="entry name" value="LysM"/>
    <property type="match status" value="4"/>
</dbReference>
<protein>
    <submittedName>
        <fullName evidence="4">LysM peptidoglycan-binding domain-containing protein</fullName>
    </submittedName>
</protein>
<dbReference type="InterPro" id="IPR008258">
    <property type="entry name" value="Transglycosylase_SLT_dom_1"/>
</dbReference>
<dbReference type="PANTHER" id="PTHR33734:SF22">
    <property type="entry name" value="MEMBRANE-BOUND LYTIC MUREIN TRANSGLYCOSYLASE D"/>
    <property type="match status" value="1"/>
</dbReference>
<evidence type="ECO:0000313" key="5">
    <source>
        <dbReference type="Proteomes" id="UP000705983"/>
    </source>
</evidence>
<evidence type="ECO:0000259" key="3">
    <source>
        <dbReference type="PROSITE" id="PS51782"/>
    </source>
</evidence>